<evidence type="ECO:0000313" key="4">
    <source>
        <dbReference type="Proteomes" id="UP000182057"/>
    </source>
</evidence>
<accession>A0A1D3UQQ4</accession>
<dbReference type="InterPro" id="IPR010559">
    <property type="entry name" value="Sig_transdc_His_kin_internal"/>
</dbReference>
<keyword evidence="1" id="KW-0472">Membrane</keyword>
<reference evidence="3 4" key="1">
    <citation type="submission" date="2016-09" db="EMBL/GenBank/DDBJ databases">
        <authorList>
            <person name="Capua I."/>
            <person name="De Benedictis P."/>
            <person name="Joannis T."/>
            <person name="Lombin L.H."/>
            <person name="Cattoli G."/>
        </authorList>
    </citation>
    <scope>NUCLEOTIDE SEQUENCE [LARGE SCALE GENOMIC DNA]</scope>
    <source>
        <strain evidence="3 4">UB20</strain>
    </source>
</reference>
<feature type="domain" description="Signal transduction histidine kinase internal region" evidence="2">
    <location>
        <begin position="179"/>
        <end position="258"/>
    </location>
</feature>
<evidence type="ECO:0000259" key="2">
    <source>
        <dbReference type="Pfam" id="PF06580"/>
    </source>
</evidence>
<dbReference type="Proteomes" id="UP000182057">
    <property type="component" value="Unassembled WGS sequence"/>
</dbReference>
<proteinExistence type="predicted"/>
<dbReference type="PANTHER" id="PTHR34220">
    <property type="entry name" value="SENSOR HISTIDINE KINASE YPDA"/>
    <property type="match status" value="1"/>
</dbReference>
<dbReference type="EMBL" id="FMMM01000061">
    <property type="protein sequence ID" value="SCQ22596.1"/>
    <property type="molecule type" value="Genomic_DNA"/>
</dbReference>
<evidence type="ECO:0000313" key="3">
    <source>
        <dbReference type="EMBL" id="SCQ22596.1"/>
    </source>
</evidence>
<dbReference type="GO" id="GO:0016020">
    <property type="term" value="C:membrane"/>
    <property type="evidence" value="ECO:0007669"/>
    <property type="project" value="InterPro"/>
</dbReference>
<dbReference type="InterPro" id="IPR050640">
    <property type="entry name" value="Bact_2-comp_sensor_kinase"/>
</dbReference>
<feature type="transmembrane region" description="Helical" evidence="1">
    <location>
        <begin position="12"/>
        <end position="29"/>
    </location>
</feature>
<evidence type="ECO:0000256" key="1">
    <source>
        <dbReference type="SAM" id="Phobius"/>
    </source>
</evidence>
<feature type="transmembrane region" description="Helical" evidence="1">
    <location>
        <begin position="105"/>
        <end position="126"/>
    </location>
</feature>
<dbReference type="EC" id="2.7.13.3" evidence="3"/>
<protein>
    <submittedName>
        <fullName evidence="3">Sensor histidine kinase YehU</fullName>
        <ecNumber evidence="3">2.7.13.3</ecNumber>
    </submittedName>
</protein>
<organism evidence="3 4">
    <name type="scientific">Tannerella forsythia</name>
    <name type="common">Bacteroides forsythus</name>
    <dbReference type="NCBI Taxonomy" id="28112"/>
    <lineage>
        <taxon>Bacteria</taxon>
        <taxon>Pseudomonadati</taxon>
        <taxon>Bacteroidota</taxon>
        <taxon>Bacteroidia</taxon>
        <taxon>Bacteroidales</taxon>
        <taxon>Tannerellaceae</taxon>
        <taxon>Tannerella</taxon>
    </lineage>
</organism>
<feature type="transmembrane region" description="Helical" evidence="1">
    <location>
        <begin position="138"/>
        <end position="160"/>
    </location>
</feature>
<keyword evidence="1" id="KW-0812">Transmembrane</keyword>
<dbReference type="PANTHER" id="PTHR34220:SF7">
    <property type="entry name" value="SENSOR HISTIDINE KINASE YPDA"/>
    <property type="match status" value="1"/>
</dbReference>
<feature type="transmembrane region" description="Helical" evidence="1">
    <location>
        <begin position="70"/>
        <end position="93"/>
    </location>
</feature>
<keyword evidence="3" id="KW-0418">Kinase</keyword>
<dbReference type="AlphaFoldDB" id="A0A1D3UQQ4"/>
<dbReference type="OrthoDB" id="9809908at2"/>
<keyword evidence="1" id="KW-1133">Transmembrane helix</keyword>
<dbReference type="Pfam" id="PF06580">
    <property type="entry name" value="His_kinase"/>
    <property type="match status" value="1"/>
</dbReference>
<name>A0A1D3UQQ4_TANFO</name>
<dbReference type="RefSeq" id="WP_074449983.1">
    <property type="nucleotide sequence ID" value="NZ_FMMM01000061.1"/>
</dbReference>
<keyword evidence="3" id="KW-0808">Transferase</keyword>
<gene>
    <name evidence="3" type="primary">yehU_2</name>
    <name evidence="3" type="ORF">TFUB20_01767</name>
</gene>
<dbReference type="GO" id="GO:0000155">
    <property type="term" value="F:phosphorelay sensor kinase activity"/>
    <property type="evidence" value="ECO:0007669"/>
    <property type="project" value="InterPro"/>
</dbReference>
<sequence length="365" mass="41487">MFTIKKITSVQALLLFGLLMGVFIIYPNIAQIPWDIPRLVQSAGTDGAAMQIFVNGVKINCVCFESLTGFWLFFIFRYLFFSVTIWALLIINIKKIKQPAFTRRIFLTAAVTALVYGLYILISLSINKHVDCFTIHLLFQFVVACVLCVLIGYAGALYSVQREKELEIERLKREMLQSRCDALANQINPHFFFNSLNGLTYLIRSDDKERTLEFVNKLSNVFRFILQSDKKGLVTLNEELNFLDSFRYLLEVRFADKLTFDIRVEASATAMKLPVLSLLPLVDNAVVHNAIDSEHKIHMVIATRSDSDSGETVLTVSNPTYPKLEKPVTNGTGLTNLSARFRLMVHKDIHIEQTDNTFTVILPLT</sequence>